<comment type="catalytic activity">
    <reaction evidence="6 10">
        <text>shikimate + NADP(+) = 3-dehydroshikimate + NADPH + H(+)</text>
        <dbReference type="Rhea" id="RHEA:17737"/>
        <dbReference type="ChEBI" id="CHEBI:15378"/>
        <dbReference type="ChEBI" id="CHEBI:16630"/>
        <dbReference type="ChEBI" id="CHEBI:36208"/>
        <dbReference type="ChEBI" id="CHEBI:57783"/>
        <dbReference type="ChEBI" id="CHEBI:58349"/>
        <dbReference type="EC" id="1.1.1.25"/>
    </reaction>
</comment>
<dbReference type="SUPFAM" id="SSF51735">
    <property type="entry name" value="NAD(P)-binding Rossmann-fold domains"/>
    <property type="match status" value="1"/>
</dbReference>
<comment type="caution">
    <text evidence="10">Lacks conserved residue(s) required for the propagation of feature annotation.</text>
</comment>
<dbReference type="FunFam" id="3.40.50.720:FF:000086">
    <property type="entry name" value="Quinate/shikimate dehydrogenase"/>
    <property type="match status" value="1"/>
</dbReference>
<feature type="binding site" evidence="10">
    <location>
        <position position="241"/>
    </location>
    <ligand>
        <name>NADP(+)</name>
        <dbReference type="ChEBI" id="CHEBI:58349"/>
    </ligand>
</feature>
<sequence>MEKLYGLIGWPVSHSMSPAIHNHAFSELNISGHYHAFPVSPQGLEKAVAGLRALGISGFNVTIPHKVAILPYLDELDLSAELAGAVNTVKNSGGRLIGYNTDGQGYLQSLKEKAGELQGKNILLIGAGGAARAIFYTLSHAGCRSIDVCNRTIEKAAELIQLNPAGTFGRPLAIQEAEDILSKYDVIIQTTSIGMKPHAGKSPIRLYNAKKTCIVSDIIYNPITTELLKQAEEKGLKTVNGVGMFVNQAALSFEIWTDRIPDKKGMERIVLDNLGGTTC</sequence>
<evidence type="ECO:0000259" key="11">
    <source>
        <dbReference type="Pfam" id="PF01488"/>
    </source>
</evidence>
<dbReference type="InterPro" id="IPR041121">
    <property type="entry name" value="SDH_C"/>
</dbReference>
<dbReference type="GO" id="GO:0050661">
    <property type="term" value="F:NADP binding"/>
    <property type="evidence" value="ECO:0007669"/>
    <property type="project" value="InterPro"/>
</dbReference>
<evidence type="ECO:0000313" key="15">
    <source>
        <dbReference type="Proteomes" id="UP000448867"/>
    </source>
</evidence>
<feature type="binding site" evidence="10">
    <location>
        <begin position="15"/>
        <end position="17"/>
    </location>
    <ligand>
        <name>shikimate</name>
        <dbReference type="ChEBI" id="CHEBI:36208"/>
    </ligand>
</feature>
<dbReference type="Gene3D" id="3.40.50.720">
    <property type="entry name" value="NAD(P)-binding Rossmann-like Domain"/>
    <property type="match status" value="1"/>
</dbReference>
<evidence type="ECO:0000256" key="3">
    <source>
        <dbReference type="ARBA" id="ARBA00022857"/>
    </source>
</evidence>
<dbReference type="PANTHER" id="PTHR21089:SF1">
    <property type="entry name" value="BIFUNCTIONAL 3-DEHYDROQUINATE DEHYDRATASE_SHIKIMATE DEHYDROGENASE, CHLOROPLASTIC"/>
    <property type="match status" value="1"/>
</dbReference>
<feature type="binding site" evidence="10">
    <location>
        <begin position="126"/>
        <end position="130"/>
    </location>
    <ligand>
        <name>NADP(+)</name>
        <dbReference type="ChEBI" id="CHEBI:58349"/>
    </ligand>
</feature>
<dbReference type="Pfam" id="PF18317">
    <property type="entry name" value="SDH_C"/>
    <property type="match status" value="1"/>
</dbReference>
<dbReference type="SUPFAM" id="SSF53223">
    <property type="entry name" value="Aminoacid dehydrogenase-like, N-terminal domain"/>
    <property type="match status" value="1"/>
</dbReference>
<evidence type="ECO:0000259" key="13">
    <source>
        <dbReference type="Pfam" id="PF18317"/>
    </source>
</evidence>
<dbReference type="HAMAP" id="MF_00222">
    <property type="entry name" value="Shikimate_DH_AroE"/>
    <property type="match status" value="1"/>
</dbReference>
<feature type="binding site" evidence="10">
    <location>
        <begin position="150"/>
        <end position="155"/>
    </location>
    <ligand>
        <name>NADP(+)</name>
        <dbReference type="ChEBI" id="CHEBI:58349"/>
    </ligand>
</feature>
<comment type="pathway">
    <text evidence="9">Aromatic compound metabolism; 3,4-dihydroxybenzoate biosynthesis; 3-dehydroquinate from D-quinate (NAD(+) route).</text>
</comment>
<evidence type="ECO:0000256" key="4">
    <source>
        <dbReference type="ARBA" id="ARBA00023002"/>
    </source>
</evidence>
<feature type="domain" description="Quinate/shikimate 5-dehydrogenase/glutamyl-tRNA reductase" evidence="11">
    <location>
        <begin position="111"/>
        <end position="192"/>
    </location>
</feature>
<evidence type="ECO:0000256" key="6">
    <source>
        <dbReference type="ARBA" id="ARBA00049442"/>
    </source>
</evidence>
<reference evidence="14 15" key="1">
    <citation type="submission" date="2019-11" db="EMBL/GenBank/DDBJ databases">
        <title>Bacillus lacus genome.</title>
        <authorList>
            <person name="Allen C.J."/>
            <person name="Newman J.D."/>
        </authorList>
    </citation>
    <scope>NUCLEOTIDE SEQUENCE [LARGE SCALE GENOMIC DNA]</scope>
    <source>
        <strain evidence="14 15">KCTC 33946</strain>
    </source>
</reference>
<keyword evidence="4 10" id="KW-0560">Oxidoreductase</keyword>
<dbReference type="RefSeq" id="WP_343031380.1">
    <property type="nucleotide sequence ID" value="NZ_WKKI01000004.1"/>
</dbReference>
<dbReference type="InterPro" id="IPR006151">
    <property type="entry name" value="Shikm_DH/Glu-tRNA_Rdtase"/>
</dbReference>
<name>A0A7X2IX06_9BACI</name>
<dbReference type="InterPro" id="IPR011342">
    <property type="entry name" value="Shikimate_DH"/>
</dbReference>
<evidence type="ECO:0000256" key="2">
    <source>
        <dbReference type="ARBA" id="ARBA00022605"/>
    </source>
</evidence>
<feature type="domain" description="SDH C-terminal" evidence="13">
    <location>
        <begin position="241"/>
        <end position="271"/>
    </location>
</feature>
<keyword evidence="15" id="KW-1185">Reference proteome</keyword>
<evidence type="ECO:0000256" key="5">
    <source>
        <dbReference type="ARBA" id="ARBA00023141"/>
    </source>
</evidence>
<dbReference type="InterPro" id="IPR013708">
    <property type="entry name" value="Shikimate_DH-bd_N"/>
</dbReference>
<dbReference type="GO" id="GO:0019632">
    <property type="term" value="P:shikimate metabolic process"/>
    <property type="evidence" value="ECO:0007669"/>
    <property type="project" value="InterPro"/>
</dbReference>
<dbReference type="GO" id="GO:0008652">
    <property type="term" value="P:amino acid biosynthetic process"/>
    <property type="evidence" value="ECO:0007669"/>
    <property type="project" value="UniProtKB-KW"/>
</dbReference>
<dbReference type="GO" id="GO:0009423">
    <property type="term" value="P:chorismate biosynthetic process"/>
    <property type="evidence" value="ECO:0007669"/>
    <property type="project" value="UniProtKB-UniRule"/>
</dbReference>
<proteinExistence type="inferred from homology"/>
<feature type="binding site" evidence="10">
    <location>
        <position position="87"/>
    </location>
    <ligand>
        <name>shikimate</name>
        <dbReference type="ChEBI" id="CHEBI:36208"/>
    </ligand>
</feature>
<accession>A0A7X2IX06</accession>
<comment type="catalytic activity">
    <reaction evidence="8">
        <text>shikimate + NAD(+) = 3-dehydroshikimate + NADH + H(+)</text>
        <dbReference type="Rhea" id="RHEA:17741"/>
        <dbReference type="ChEBI" id="CHEBI:15378"/>
        <dbReference type="ChEBI" id="CHEBI:16630"/>
        <dbReference type="ChEBI" id="CHEBI:36208"/>
        <dbReference type="ChEBI" id="CHEBI:57540"/>
        <dbReference type="ChEBI" id="CHEBI:57945"/>
    </reaction>
</comment>
<feature type="binding site" evidence="10">
    <location>
        <position position="102"/>
    </location>
    <ligand>
        <name>shikimate</name>
        <dbReference type="ChEBI" id="CHEBI:36208"/>
    </ligand>
</feature>
<feature type="domain" description="Shikimate dehydrogenase substrate binding N-terminal" evidence="12">
    <location>
        <begin position="7"/>
        <end position="89"/>
    </location>
</feature>
<evidence type="ECO:0000259" key="12">
    <source>
        <dbReference type="Pfam" id="PF08501"/>
    </source>
</evidence>
<dbReference type="EC" id="1.1.1.25" evidence="10"/>
<feature type="active site" description="Proton acceptor" evidence="10">
    <location>
        <position position="66"/>
    </location>
</feature>
<keyword evidence="3 10" id="KW-0521">NADP</keyword>
<dbReference type="PANTHER" id="PTHR21089">
    <property type="entry name" value="SHIKIMATE DEHYDROGENASE"/>
    <property type="match status" value="1"/>
</dbReference>
<evidence type="ECO:0000313" key="14">
    <source>
        <dbReference type="EMBL" id="MRX71340.1"/>
    </source>
</evidence>
<comment type="subunit">
    <text evidence="10">Homodimer.</text>
</comment>
<keyword evidence="2 10" id="KW-0028">Amino-acid biosynthesis</keyword>
<feature type="binding site" evidence="10">
    <location>
        <position position="62"/>
    </location>
    <ligand>
        <name>shikimate</name>
        <dbReference type="ChEBI" id="CHEBI:36208"/>
    </ligand>
</feature>
<keyword evidence="5 10" id="KW-0057">Aromatic amino acid biosynthesis</keyword>
<dbReference type="GO" id="GO:0005829">
    <property type="term" value="C:cytosol"/>
    <property type="evidence" value="ECO:0007669"/>
    <property type="project" value="TreeGrafter"/>
</dbReference>
<evidence type="ECO:0000256" key="9">
    <source>
        <dbReference type="ARBA" id="ARBA00060613"/>
    </source>
</evidence>
<feature type="binding site" evidence="10">
    <location>
        <position position="248"/>
    </location>
    <ligand>
        <name>shikimate</name>
        <dbReference type="ChEBI" id="CHEBI:36208"/>
    </ligand>
</feature>
<dbReference type="UniPathway" id="UPA00053">
    <property type="reaction ID" value="UER00087"/>
</dbReference>
<dbReference type="Gene3D" id="3.40.50.10860">
    <property type="entry name" value="Leucine Dehydrogenase, chain A, domain 1"/>
    <property type="match status" value="1"/>
</dbReference>
<dbReference type="GO" id="GO:0004764">
    <property type="term" value="F:shikimate 3-dehydrogenase (NADP+) activity"/>
    <property type="evidence" value="ECO:0007669"/>
    <property type="project" value="UniProtKB-UniRule"/>
</dbReference>
<dbReference type="EMBL" id="WKKI01000004">
    <property type="protein sequence ID" value="MRX71340.1"/>
    <property type="molecule type" value="Genomic_DNA"/>
</dbReference>
<evidence type="ECO:0000256" key="7">
    <source>
        <dbReference type="ARBA" id="ARBA00051639"/>
    </source>
</evidence>
<organism evidence="14 15">
    <name type="scientific">Metabacillus lacus</name>
    <dbReference type="NCBI Taxonomy" id="1983721"/>
    <lineage>
        <taxon>Bacteria</taxon>
        <taxon>Bacillati</taxon>
        <taxon>Bacillota</taxon>
        <taxon>Bacilli</taxon>
        <taxon>Bacillales</taxon>
        <taxon>Bacillaceae</taxon>
        <taxon>Metabacillus</taxon>
    </lineage>
</organism>
<evidence type="ECO:0000256" key="8">
    <source>
        <dbReference type="ARBA" id="ARBA00052329"/>
    </source>
</evidence>
<dbReference type="NCBIfam" id="NF001319">
    <property type="entry name" value="PRK00258.3-3"/>
    <property type="match status" value="1"/>
</dbReference>
<comment type="function">
    <text evidence="10">Involved in the biosynthesis of the chorismate, which leads to the biosynthesis of aromatic amino acids. Catalyzes the reversible NADPH linked reduction of 3-dehydroshikimate (DHSA) to yield shikimate (SA).</text>
</comment>
<dbReference type="NCBIfam" id="TIGR00507">
    <property type="entry name" value="aroE"/>
    <property type="match status" value="1"/>
</dbReference>
<dbReference type="InterPro" id="IPR022893">
    <property type="entry name" value="Shikimate_DH_fam"/>
</dbReference>
<dbReference type="GO" id="GO:0030266">
    <property type="term" value="F:quinate 3-dehydrogenase (NAD+) activity"/>
    <property type="evidence" value="ECO:0007669"/>
    <property type="project" value="UniProtKB-EC"/>
</dbReference>
<evidence type="ECO:0000256" key="10">
    <source>
        <dbReference type="HAMAP-Rule" id="MF_00222"/>
    </source>
</evidence>
<dbReference type="InterPro" id="IPR046346">
    <property type="entry name" value="Aminoacid_DH-like_N_sf"/>
</dbReference>
<gene>
    <name evidence="10 14" type="primary">aroE</name>
    <name evidence="14" type="ORF">GJU40_04025</name>
</gene>
<dbReference type="Pfam" id="PF01488">
    <property type="entry name" value="Shikimate_DH"/>
    <property type="match status" value="1"/>
</dbReference>
<dbReference type="AlphaFoldDB" id="A0A7X2IX06"/>
<dbReference type="CDD" id="cd01065">
    <property type="entry name" value="NAD_bind_Shikimate_DH"/>
    <property type="match status" value="1"/>
</dbReference>
<dbReference type="Pfam" id="PF08501">
    <property type="entry name" value="Shikimate_dh_N"/>
    <property type="match status" value="1"/>
</dbReference>
<dbReference type="GO" id="GO:0009073">
    <property type="term" value="P:aromatic amino acid family biosynthetic process"/>
    <property type="evidence" value="ECO:0007669"/>
    <property type="project" value="UniProtKB-KW"/>
</dbReference>
<dbReference type="InterPro" id="IPR036291">
    <property type="entry name" value="NAD(P)-bd_dom_sf"/>
</dbReference>
<feature type="binding site" evidence="10">
    <location>
        <position position="220"/>
    </location>
    <ligand>
        <name>shikimate</name>
        <dbReference type="ChEBI" id="CHEBI:36208"/>
    </ligand>
</feature>
<dbReference type="Proteomes" id="UP000448867">
    <property type="component" value="Unassembled WGS sequence"/>
</dbReference>
<comment type="similarity">
    <text evidence="10">Belongs to the shikimate dehydrogenase family.</text>
</comment>
<evidence type="ECO:0000256" key="1">
    <source>
        <dbReference type="ARBA" id="ARBA00004871"/>
    </source>
</evidence>
<comment type="pathway">
    <text evidence="1 10">Metabolic intermediate biosynthesis; chorismate biosynthesis; chorismate from D-erythrose 4-phosphate and phosphoenolpyruvate: step 4/7.</text>
</comment>
<comment type="caution">
    <text evidence="14">The sequence shown here is derived from an EMBL/GenBank/DDBJ whole genome shotgun (WGS) entry which is preliminary data.</text>
</comment>
<feature type="binding site" evidence="10">
    <location>
        <position position="218"/>
    </location>
    <ligand>
        <name>NADP(+)</name>
        <dbReference type="ChEBI" id="CHEBI:58349"/>
    </ligand>
</feature>
<comment type="catalytic activity">
    <reaction evidence="7">
        <text>L-quinate + NAD(+) = 3-dehydroquinate + NADH + H(+)</text>
        <dbReference type="Rhea" id="RHEA:22364"/>
        <dbReference type="ChEBI" id="CHEBI:15378"/>
        <dbReference type="ChEBI" id="CHEBI:29751"/>
        <dbReference type="ChEBI" id="CHEBI:32364"/>
        <dbReference type="ChEBI" id="CHEBI:57540"/>
        <dbReference type="ChEBI" id="CHEBI:57945"/>
        <dbReference type="EC" id="1.1.1.24"/>
    </reaction>
</comment>
<protein>
    <recommendedName>
        <fullName evidence="10">Shikimate dehydrogenase (NADP(+))</fullName>
        <shortName evidence="10">SDH</shortName>
        <ecNumber evidence="10">1.1.1.25</ecNumber>
    </recommendedName>
</protein>